<dbReference type="Proteomes" id="UP001273166">
    <property type="component" value="Unassembled WGS sequence"/>
</dbReference>
<dbReference type="PANTHER" id="PTHR12289:SF44">
    <property type="entry name" value="OUTER MEMBRANE PROTEIN (SAM35), PUTATIVE (AFU_ORTHOLOGUE AFUA_1G13180)-RELATED"/>
    <property type="match status" value="1"/>
</dbReference>
<dbReference type="InterPro" id="IPR050931">
    <property type="entry name" value="Mito_Protein_Transport_Metaxin"/>
</dbReference>
<reference evidence="4" key="2">
    <citation type="submission" date="2023-06" db="EMBL/GenBank/DDBJ databases">
        <authorList>
            <consortium name="Lawrence Berkeley National Laboratory"/>
            <person name="Mondo S.J."/>
            <person name="Hensen N."/>
            <person name="Bonometti L."/>
            <person name="Westerberg I."/>
            <person name="Brannstrom I.O."/>
            <person name="Guillou S."/>
            <person name="Cros-Aarteil S."/>
            <person name="Calhoun S."/>
            <person name="Haridas S."/>
            <person name="Kuo A."/>
            <person name="Pangilinan J."/>
            <person name="Riley R."/>
            <person name="Labutti K."/>
            <person name="Andreopoulos B."/>
            <person name="Lipzen A."/>
            <person name="Chen C."/>
            <person name="Yanf M."/>
            <person name="Daum C."/>
            <person name="Ng V."/>
            <person name="Clum A."/>
            <person name="Steindorff A."/>
            <person name="Ohm R."/>
            <person name="Martin F."/>
            <person name="Silar P."/>
            <person name="Natvig D."/>
            <person name="Lalanne C."/>
            <person name="Gautier V."/>
            <person name="Ament-Velasquez S.L."/>
            <person name="Kruys A."/>
            <person name="Hutchinson M.I."/>
            <person name="Powell A.J."/>
            <person name="Barry K."/>
            <person name="Miller A.N."/>
            <person name="Grigoriev I.V."/>
            <person name="Debuchy R."/>
            <person name="Gladieux P."/>
            <person name="Thoren M.H."/>
            <person name="Johannesson H."/>
        </authorList>
    </citation>
    <scope>NUCLEOTIDE SEQUENCE</scope>
    <source>
        <strain evidence="4">CBS 333.67</strain>
    </source>
</reference>
<protein>
    <recommendedName>
        <fullName evidence="6">Thioredoxin-like fold domain-containing protein</fullName>
    </recommendedName>
</protein>
<feature type="domain" description="Metaxin glutathione S-transferase" evidence="2">
    <location>
        <begin position="252"/>
        <end position="297"/>
    </location>
</feature>
<evidence type="ECO:0000256" key="1">
    <source>
        <dbReference type="SAM" id="MobiDB-lite"/>
    </source>
</evidence>
<dbReference type="PANTHER" id="PTHR12289">
    <property type="entry name" value="METAXIN RELATED"/>
    <property type="match status" value="1"/>
</dbReference>
<reference evidence="4" key="1">
    <citation type="journal article" date="2023" name="Mol. Phylogenet. Evol.">
        <title>Genome-scale phylogeny and comparative genomics of the fungal order Sordariales.</title>
        <authorList>
            <person name="Hensen N."/>
            <person name="Bonometti L."/>
            <person name="Westerberg I."/>
            <person name="Brannstrom I.O."/>
            <person name="Guillou S."/>
            <person name="Cros-Aarteil S."/>
            <person name="Calhoun S."/>
            <person name="Haridas S."/>
            <person name="Kuo A."/>
            <person name="Mondo S."/>
            <person name="Pangilinan J."/>
            <person name="Riley R."/>
            <person name="LaButti K."/>
            <person name="Andreopoulos B."/>
            <person name="Lipzen A."/>
            <person name="Chen C."/>
            <person name="Yan M."/>
            <person name="Daum C."/>
            <person name="Ng V."/>
            <person name="Clum A."/>
            <person name="Steindorff A."/>
            <person name="Ohm R.A."/>
            <person name="Martin F."/>
            <person name="Silar P."/>
            <person name="Natvig D.O."/>
            <person name="Lalanne C."/>
            <person name="Gautier V."/>
            <person name="Ament-Velasquez S.L."/>
            <person name="Kruys A."/>
            <person name="Hutchinson M.I."/>
            <person name="Powell A.J."/>
            <person name="Barry K."/>
            <person name="Miller A.N."/>
            <person name="Grigoriev I.V."/>
            <person name="Debuchy R."/>
            <person name="Gladieux P."/>
            <person name="Hiltunen Thoren M."/>
            <person name="Johannesson H."/>
        </authorList>
    </citation>
    <scope>NUCLEOTIDE SEQUENCE</scope>
    <source>
        <strain evidence="4">CBS 333.67</strain>
    </source>
</reference>
<gene>
    <name evidence="4" type="ORF">B0T15DRAFT_509496</name>
</gene>
<evidence type="ECO:0000313" key="4">
    <source>
        <dbReference type="EMBL" id="KAK3309107.1"/>
    </source>
</evidence>
<proteinExistence type="predicted"/>
<dbReference type="InterPro" id="IPR021211">
    <property type="entry name" value="SAM35"/>
</dbReference>
<dbReference type="GO" id="GO:0007005">
    <property type="term" value="P:mitochondrion organization"/>
    <property type="evidence" value="ECO:0007669"/>
    <property type="project" value="TreeGrafter"/>
</dbReference>
<dbReference type="InterPro" id="IPR012336">
    <property type="entry name" value="Thioredoxin-like_fold"/>
</dbReference>
<dbReference type="GO" id="GO:0001401">
    <property type="term" value="C:SAM complex"/>
    <property type="evidence" value="ECO:0007669"/>
    <property type="project" value="TreeGrafter"/>
</dbReference>
<dbReference type="InterPro" id="IPR033468">
    <property type="entry name" value="Metaxin_GST"/>
</dbReference>
<dbReference type="AlphaFoldDB" id="A0AAJ0M4U5"/>
<feature type="compositionally biased region" description="Low complexity" evidence="1">
    <location>
        <begin position="132"/>
        <end position="150"/>
    </location>
</feature>
<feature type="region of interest" description="Disordered" evidence="1">
    <location>
        <begin position="99"/>
        <end position="156"/>
    </location>
</feature>
<dbReference type="Pfam" id="PF10806">
    <property type="entry name" value="SAM35"/>
    <property type="match status" value="1"/>
</dbReference>
<keyword evidence="5" id="KW-1185">Reference proteome</keyword>
<comment type="caution">
    <text evidence="4">The sequence shown here is derived from an EMBL/GenBank/DDBJ whole genome shotgun (WGS) entry which is preliminary data.</text>
</comment>
<name>A0AAJ0M4U5_9PEZI</name>
<evidence type="ECO:0000259" key="2">
    <source>
        <dbReference type="Pfam" id="PF17171"/>
    </source>
</evidence>
<sequence length="346" mass="37333">MASTPSSAPSWHKIQIPRPLQRLFDRFPLRTYEPNDLPQRSQQLTSSDVATLYVFSTDEDARIGAPSFNPGCLKWQTLLRLTNLQFRILPSTNHASPTGSLPFLLPPRTSSSPTSSSPPIPADKLLSYAAQKSTTTTNSPSPTTTTTTAKPPSPKKSEAYSSLITLSLRNAWLHALYLDRSRTALLRALYIAPCSSSRAVQTALLYQLRRAAAEQILSSSGTTKVGTAVGGAGGSSSADAIDEEGVYAEAWDALCALASLLAESETGWFFGAEKPGTFDASLFAYTHLMMEYMPEGSSTEEGEGGRMALGAMVRKAGNGELARHRERVLQAAWPGWEGRREGVESS</sequence>
<dbReference type="Pfam" id="PF17171">
    <property type="entry name" value="GST_C_6"/>
    <property type="match status" value="1"/>
</dbReference>
<dbReference type="GeneID" id="87886618"/>
<dbReference type="EMBL" id="JAUDZG010000002">
    <property type="protein sequence ID" value="KAK3309107.1"/>
    <property type="molecule type" value="Genomic_DNA"/>
</dbReference>
<accession>A0AAJ0M4U5</accession>
<dbReference type="Pfam" id="PF17172">
    <property type="entry name" value="GST_N_4"/>
    <property type="match status" value="1"/>
</dbReference>
<evidence type="ECO:0008006" key="6">
    <source>
        <dbReference type="Google" id="ProtNLM"/>
    </source>
</evidence>
<feature type="domain" description="Thioredoxin-like fold" evidence="3">
    <location>
        <begin position="70"/>
        <end position="180"/>
    </location>
</feature>
<dbReference type="RefSeq" id="XP_062724887.1">
    <property type="nucleotide sequence ID" value="XM_062867789.1"/>
</dbReference>
<organism evidence="4 5">
    <name type="scientific">Chaetomium strumarium</name>
    <dbReference type="NCBI Taxonomy" id="1170767"/>
    <lineage>
        <taxon>Eukaryota</taxon>
        <taxon>Fungi</taxon>
        <taxon>Dikarya</taxon>
        <taxon>Ascomycota</taxon>
        <taxon>Pezizomycotina</taxon>
        <taxon>Sordariomycetes</taxon>
        <taxon>Sordariomycetidae</taxon>
        <taxon>Sordariales</taxon>
        <taxon>Chaetomiaceae</taxon>
        <taxon>Chaetomium</taxon>
    </lineage>
</organism>
<evidence type="ECO:0000259" key="3">
    <source>
        <dbReference type="Pfam" id="PF17172"/>
    </source>
</evidence>
<evidence type="ECO:0000313" key="5">
    <source>
        <dbReference type="Proteomes" id="UP001273166"/>
    </source>
</evidence>
<feature type="compositionally biased region" description="Low complexity" evidence="1">
    <location>
        <begin position="100"/>
        <end position="115"/>
    </location>
</feature>